<evidence type="ECO:0000256" key="1">
    <source>
        <dbReference type="SAM" id="MobiDB-lite"/>
    </source>
</evidence>
<feature type="compositionally biased region" description="Basic and acidic residues" evidence="1">
    <location>
        <begin position="65"/>
        <end position="77"/>
    </location>
</feature>
<sequence length="110" mass="12600">MNIETDHVFALSANTLFTGHRYSGNLCEGIFTCQVKHSATFSQLFSHTNSYFGRQLLRSQPSDEFGNKEEAETERTSWQRTGTDPALPFPLRMTYTTRPSHFIFCGVDKR</sequence>
<dbReference type="Proteomes" id="UP000095283">
    <property type="component" value="Unplaced"/>
</dbReference>
<dbReference type="WBParaSite" id="Hba_12819">
    <property type="protein sequence ID" value="Hba_12819"/>
    <property type="gene ID" value="Hba_12819"/>
</dbReference>
<reference evidence="3" key="1">
    <citation type="submission" date="2016-11" db="UniProtKB">
        <authorList>
            <consortium name="WormBaseParasite"/>
        </authorList>
    </citation>
    <scope>IDENTIFICATION</scope>
</reference>
<proteinExistence type="predicted"/>
<name>A0A1I7X5H9_HETBA</name>
<feature type="region of interest" description="Disordered" evidence="1">
    <location>
        <begin position="61"/>
        <end position="85"/>
    </location>
</feature>
<dbReference type="AlphaFoldDB" id="A0A1I7X5H9"/>
<organism evidence="2 3">
    <name type="scientific">Heterorhabditis bacteriophora</name>
    <name type="common">Entomopathogenic nematode worm</name>
    <dbReference type="NCBI Taxonomy" id="37862"/>
    <lineage>
        <taxon>Eukaryota</taxon>
        <taxon>Metazoa</taxon>
        <taxon>Ecdysozoa</taxon>
        <taxon>Nematoda</taxon>
        <taxon>Chromadorea</taxon>
        <taxon>Rhabditida</taxon>
        <taxon>Rhabditina</taxon>
        <taxon>Rhabditomorpha</taxon>
        <taxon>Strongyloidea</taxon>
        <taxon>Heterorhabditidae</taxon>
        <taxon>Heterorhabditis</taxon>
    </lineage>
</organism>
<protein>
    <submittedName>
        <fullName evidence="3">Uncharacterized protein</fullName>
    </submittedName>
</protein>
<keyword evidence="2" id="KW-1185">Reference proteome</keyword>
<accession>A0A1I7X5H9</accession>
<evidence type="ECO:0000313" key="3">
    <source>
        <dbReference type="WBParaSite" id="Hba_12819"/>
    </source>
</evidence>
<evidence type="ECO:0000313" key="2">
    <source>
        <dbReference type="Proteomes" id="UP000095283"/>
    </source>
</evidence>